<dbReference type="GO" id="GO:0003824">
    <property type="term" value="F:catalytic activity"/>
    <property type="evidence" value="ECO:0007669"/>
    <property type="project" value="InterPro"/>
</dbReference>
<feature type="domain" description="Endonuclease/exonuclease/phosphatase" evidence="2">
    <location>
        <begin position="2"/>
        <end position="189"/>
    </location>
</feature>
<dbReference type="PANTHER" id="PTHR33710:SF79">
    <property type="entry name" value="OS06G0205337 PROTEIN"/>
    <property type="match status" value="1"/>
</dbReference>
<name>A0A6D2JV93_9BRAS</name>
<dbReference type="InterPro" id="IPR036691">
    <property type="entry name" value="Endo/exonu/phosph_ase_sf"/>
</dbReference>
<reference evidence="3" key="1">
    <citation type="submission" date="2020-01" db="EMBL/GenBank/DDBJ databases">
        <authorList>
            <person name="Mishra B."/>
        </authorList>
    </citation>
    <scope>NUCLEOTIDE SEQUENCE [LARGE SCALE GENOMIC DNA]</scope>
</reference>
<dbReference type="Pfam" id="PF03372">
    <property type="entry name" value="Exo_endo_phos"/>
    <property type="match status" value="1"/>
</dbReference>
<keyword evidence="4" id="KW-1185">Reference proteome</keyword>
<gene>
    <name evidence="3" type="ORF">MERR_LOCUS30960</name>
</gene>
<feature type="coiled-coil region" evidence="1">
    <location>
        <begin position="251"/>
        <end position="281"/>
    </location>
</feature>
<evidence type="ECO:0000259" key="2">
    <source>
        <dbReference type="Pfam" id="PF03372"/>
    </source>
</evidence>
<dbReference type="PANTHER" id="PTHR33710">
    <property type="entry name" value="BNAC02G09200D PROTEIN"/>
    <property type="match status" value="1"/>
</dbReference>
<proteinExistence type="predicted"/>
<evidence type="ECO:0000313" key="3">
    <source>
        <dbReference type="EMBL" id="CAA7043725.1"/>
    </source>
</evidence>
<dbReference type="InterPro" id="IPR005135">
    <property type="entry name" value="Endo/exonuclease/phosphatase"/>
</dbReference>
<sequence>METKNQNSFVLKELNKLNYDHIAMVPSYAQGGGGLALLWKKEINLNILYQCDNFIDTEVSYKRKKFVATFVYGEPDRQDRAEIWEAIKGRTAGRETPWFLTGDFNEILDNSEKSGGRTRPEGSFVDFRSFMSECDLYDLRFSGNFLSWRGTRGKHLVRCRLDRAMANSSWIDAYPSGRSEYLDFGGSDHRPLLSLFHPEKKKGRGLFRYDMSLRNNEEVKNLVTSAWNAYPRASVETRISSCRRAIIQWKKEQHLNSKMKIEEKKRELEEAMTNNGTNESQIYQINKELKSAYKAEEEYWRQRSRQSWLNLGNKNSGYFHAATRGRRARNNISVLEDDQGVAVYDEGKIAEVITSYFEKMFTSQ</sequence>
<evidence type="ECO:0000256" key="1">
    <source>
        <dbReference type="SAM" id="Coils"/>
    </source>
</evidence>
<protein>
    <recommendedName>
        <fullName evidence="2">Endonuclease/exonuclease/phosphatase domain-containing protein</fullName>
    </recommendedName>
</protein>
<dbReference type="OrthoDB" id="1112386at2759"/>
<dbReference type="EMBL" id="CACVBM020001285">
    <property type="protein sequence ID" value="CAA7043725.1"/>
    <property type="molecule type" value="Genomic_DNA"/>
</dbReference>
<dbReference type="SUPFAM" id="SSF56219">
    <property type="entry name" value="DNase I-like"/>
    <property type="match status" value="1"/>
</dbReference>
<accession>A0A6D2JV93</accession>
<evidence type="ECO:0000313" key="4">
    <source>
        <dbReference type="Proteomes" id="UP000467841"/>
    </source>
</evidence>
<keyword evidence="1" id="KW-0175">Coiled coil</keyword>
<dbReference type="AlphaFoldDB" id="A0A6D2JV93"/>
<dbReference type="Proteomes" id="UP000467841">
    <property type="component" value="Unassembled WGS sequence"/>
</dbReference>
<comment type="caution">
    <text evidence="3">The sequence shown here is derived from an EMBL/GenBank/DDBJ whole genome shotgun (WGS) entry which is preliminary data.</text>
</comment>
<dbReference type="Gene3D" id="3.60.10.10">
    <property type="entry name" value="Endonuclease/exonuclease/phosphatase"/>
    <property type="match status" value="1"/>
</dbReference>
<organism evidence="3 4">
    <name type="scientific">Microthlaspi erraticum</name>
    <dbReference type="NCBI Taxonomy" id="1685480"/>
    <lineage>
        <taxon>Eukaryota</taxon>
        <taxon>Viridiplantae</taxon>
        <taxon>Streptophyta</taxon>
        <taxon>Embryophyta</taxon>
        <taxon>Tracheophyta</taxon>
        <taxon>Spermatophyta</taxon>
        <taxon>Magnoliopsida</taxon>
        <taxon>eudicotyledons</taxon>
        <taxon>Gunneridae</taxon>
        <taxon>Pentapetalae</taxon>
        <taxon>rosids</taxon>
        <taxon>malvids</taxon>
        <taxon>Brassicales</taxon>
        <taxon>Brassicaceae</taxon>
        <taxon>Coluteocarpeae</taxon>
        <taxon>Microthlaspi</taxon>
    </lineage>
</organism>